<dbReference type="Proteomes" id="UP000016160">
    <property type="component" value="Chromosome"/>
</dbReference>
<keyword evidence="2" id="KW-1185">Reference proteome</keyword>
<sequence length="346" mass="40417">MNILYPICPNQENSYLLNIVDNIEGVDYELSTLSFFDKSKKYDIIHVQWPEAIFDWNIPSDNNLLELESALTHWKNIGAKIIVTKHNEFPHSKNVNQLKAYQIVYNYVDVIIHFGESNMLKSLYPNVENVIISHPLYENLPNSISKAESRKKLKISDDRFVMVCFGNFRSKEELKLTLNAFKLLKHRKKTLLTSKWPKLFSWKKEPLKRFKHELLLFRKYFDSKYRINNIDYVEEKDIQTFLNASDFVFIPRLDTLNSGNIPLAFTFKKVVVGPCIGNIGEILRTTGNPSFSPKKMNSLSSALEEAKESTILGKGDMNYEYGIEFWSIKNVAKMHSDLYFRLFEEK</sequence>
<gene>
    <name evidence="1" type="ORF">BN863_29210</name>
</gene>
<protein>
    <recommendedName>
        <fullName evidence="3">Glycosyltransferase (GT4)</fullName>
    </recommendedName>
</protein>
<dbReference type="Gene3D" id="3.40.50.2000">
    <property type="entry name" value="Glycogen Phosphorylase B"/>
    <property type="match status" value="1"/>
</dbReference>
<dbReference type="EMBL" id="HG315671">
    <property type="protein sequence ID" value="CDF80633.1"/>
    <property type="molecule type" value="Genomic_DNA"/>
</dbReference>
<dbReference type="OrthoDB" id="1007434at2"/>
<evidence type="ECO:0000313" key="2">
    <source>
        <dbReference type="Proteomes" id="UP000016160"/>
    </source>
</evidence>
<proteinExistence type="predicted"/>
<dbReference type="SUPFAM" id="SSF53756">
    <property type="entry name" value="UDP-Glycosyltransferase/glycogen phosphorylase"/>
    <property type="match status" value="1"/>
</dbReference>
<dbReference type="PATRIC" id="fig|1347342.6.peg.2939"/>
<name>T2KQ49_FORAG</name>
<dbReference type="HOGENOM" id="CLU_745266_0_0_10"/>
<evidence type="ECO:0000313" key="1">
    <source>
        <dbReference type="EMBL" id="CDF80633.1"/>
    </source>
</evidence>
<accession>T2KQ49</accession>
<reference evidence="1 2" key="1">
    <citation type="journal article" date="2013" name="Appl. Environ. Microbiol.">
        <title>The genome of the alga-associated marine flavobacterium Formosa agariphila KMM 3901T reveals a broad potential for degradation of algal polysaccharides.</title>
        <authorList>
            <person name="Mann A.J."/>
            <person name="Hahnke R.L."/>
            <person name="Huang S."/>
            <person name="Werner J."/>
            <person name="Xing P."/>
            <person name="Barbeyron T."/>
            <person name="Huettel B."/>
            <person name="Stueber K."/>
            <person name="Reinhardt R."/>
            <person name="Harder J."/>
            <person name="Gloeckner F.O."/>
            <person name="Amann R.I."/>
            <person name="Teeling H."/>
        </authorList>
    </citation>
    <scope>NUCLEOTIDE SEQUENCE [LARGE SCALE GENOMIC DNA]</scope>
    <source>
        <strain evidence="2">DSM 15362 / KCTC 12365 / LMG 23005 / KMM 3901</strain>
    </source>
</reference>
<dbReference type="STRING" id="1347342.BN863_29210"/>
<dbReference type="RefSeq" id="WP_038531882.1">
    <property type="nucleotide sequence ID" value="NZ_HG315671.1"/>
</dbReference>
<dbReference type="AlphaFoldDB" id="T2KQ49"/>
<evidence type="ECO:0008006" key="3">
    <source>
        <dbReference type="Google" id="ProtNLM"/>
    </source>
</evidence>
<dbReference type="eggNOG" id="COG0438">
    <property type="taxonomic scope" value="Bacteria"/>
</dbReference>
<organism evidence="1 2">
    <name type="scientific">Formosa agariphila (strain DSM 15362 / KCTC 12365 / LMG 23005 / KMM 3901 / M-2Alg 35-1)</name>
    <dbReference type="NCBI Taxonomy" id="1347342"/>
    <lineage>
        <taxon>Bacteria</taxon>
        <taxon>Pseudomonadati</taxon>
        <taxon>Bacteroidota</taxon>
        <taxon>Flavobacteriia</taxon>
        <taxon>Flavobacteriales</taxon>
        <taxon>Flavobacteriaceae</taxon>
        <taxon>Formosa</taxon>
    </lineage>
</organism>